<comment type="caution">
    <text evidence="2">The sequence shown here is derived from an EMBL/GenBank/DDBJ whole genome shotgun (WGS) entry which is preliminary data.</text>
</comment>
<accession>A0A937F965</accession>
<name>A0A937F965_9BACT</name>
<dbReference type="AlphaFoldDB" id="A0A937F965"/>
<evidence type="ECO:0008006" key="4">
    <source>
        <dbReference type="Google" id="ProtNLM"/>
    </source>
</evidence>
<feature type="chain" id="PRO_5037612701" description="Secreted protein" evidence="1">
    <location>
        <begin position="21"/>
        <end position="314"/>
    </location>
</feature>
<keyword evidence="1" id="KW-0732">Signal</keyword>
<evidence type="ECO:0000256" key="1">
    <source>
        <dbReference type="SAM" id="SignalP"/>
    </source>
</evidence>
<feature type="signal peptide" evidence="1">
    <location>
        <begin position="1"/>
        <end position="20"/>
    </location>
</feature>
<organism evidence="2 3">
    <name type="scientific">Fulvivirga sediminis</name>
    <dbReference type="NCBI Taxonomy" id="2803949"/>
    <lineage>
        <taxon>Bacteria</taxon>
        <taxon>Pseudomonadati</taxon>
        <taxon>Bacteroidota</taxon>
        <taxon>Cytophagia</taxon>
        <taxon>Cytophagales</taxon>
        <taxon>Fulvivirgaceae</taxon>
        <taxon>Fulvivirga</taxon>
    </lineage>
</organism>
<evidence type="ECO:0000313" key="2">
    <source>
        <dbReference type="EMBL" id="MBL3657995.1"/>
    </source>
</evidence>
<proteinExistence type="predicted"/>
<dbReference type="RefSeq" id="WP_202245788.1">
    <property type="nucleotide sequence ID" value="NZ_JAESIY010000010.1"/>
</dbReference>
<sequence length="314" mass="36619">MKQLPIFIIILLSCINSSFAQFNPIKKFDYTLLEGRTLWVPKFDLSDKAMKRLIKKDKLKEYERLSRSATELTNLWSNAMKNSSYDATDYIIKKFEPKEFLKEKPKDALALMFMEQRKDGQVLNISAQIWSAYPKKRPIASTVINDLDITDENDLILIINMLNNSLEGALAMEESGDKSVKAMKNKYKSNFVKVYETLPKKTFLVPEYEDEKKADKKNEDLKEAIQGWSLCDIKMVSEAEINQKRKENSTDYIYWKNIPYYTGTPIVYNINMIISTESDVILFVFMGKKKLKASNLEEAQKKMQKSYDKFKKDM</sequence>
<dbReference type="Proteomes" id="UP000659388">
    <property type="component" value="Unassembled WGS sequence"/>
</dbReference>
<reference evidence="2" key="1">
    <citation type="submission" date="2021-01" db="EMBL/GenBank/DDBJ databases">
        <title>Fulvivirga kasyanovii gen. nov., sp nov., a novel member of the phylum Bacteroidetes isolated from seawater in a mussel farm.</title>
        <authorList>
            <person name="Zhao L.-H."/>
            <person name="Wang Z.-J."/>
        </authorList>
    </citation>
    <scope>NUCLEOTIDE SEQUENCE</scope>
    <source>
        <strain evidence="2">2943</strain>
    </source>
</reference>
<protein>
    <recommendedName>
        <fullName evidence="4">Secreted protein</fullName>
    </recommendedName>
</protein>
<dbReference type="EMBL" id="JAESIY010000010">
    <property type="protein sequence ID" value="MBL3657995.1"/>
    <property type="molecule type" value="Genomic_DNA"/>
</dbReference>
<gene>
    <name evidence="2" type="ORF">JL102_17725</name>
</gene>
<evidence type="ECO:0000313" key="3">
    <source>
        <dbReference type="Proteomes" id="UP000659388"/>
    </source>
</evidence>
<keyword evidence="3" id="KW-1185">Reference proteome</keyword>